<comment type="caution">
    <text evidence="1">The sequence shown here is derived from an EMBL/GenBank/DDBJ whole genome shotgun (WGS) entry which is preliminary data.</text>
</comment>
<name>A0A4C1YEC5_EUMVA</name>
<proteinExistence type="predicted"/>
<accession>A0A4C1YEC5</accession>
<sequence>MRNFEAASQQTITVSSYACCRVDQDPGSDIRAEDGRTAASFHRLDFAEARLRPGAGATCLTVGTTDLKRTIRNTVQKYGVRVGFETATRRFVRDEFLFERDHD</sequence>
<evidence type="ECO:0000313" key="2">
    <source>
        <dbReference type="Proteomes" id="UP000299102"/>
    </source>
</evidence>
<dbReference type="Proteomes" id="UP000299102">
    <property type="component" value="Unassembled WGS sequence"/>
</dbReference>
<dbReference type="EMBL" id="BGZK01001170">
    <property type="protein sequence ID" value="GBP73344.1"/>
    <property type="molecule type" value="Genomic_DNA"/>
</dbReference>
<organism evidence="1 2">
    <name type="scientific">Eumeta variegata</name>
    <name type="common">Bagworm moth</name>
    <name type="synonym">Eumeta japonica</name>
    <dbReference type="NCBI Taxonomy" id="151549"/>
    <lineage>
        <taxon>Eukaryota</taxon>
        <taxon>Metazoa</taxon>
        <taxon>Ecdysozoa</taxon>
        <taxon>Arthropoda</taxon>
        <taxon>Hexapoda</taxon>
        <taxon>Insecta</taxon>
        <taxon>Pterygota</taxon>
        <taxon>Neoptera</taxon>
        <taxon>Endopterygota</taxon>
        <taxon>Lepidoptera</taxon>
        <taxon>Glossata</taxon>
        <taxon>Ditrysia</taxon>
        <taxon>Tineoidea</taxon>
        <taxon>Psychidae</taxon>
        <taxon>Oiketicinae</taxon>
        <taxon>Eumeta</taxon>
    </lineage>
</organism>
<dbReference type="PROSITE" id="PS51257">
    <property type="entry name" value="PROKAR_LIPOPROTEIN"/>
    <property type="match status" value="1"/>
</dbReference>
<gene>
    <name evidence="1" type="ORF">EVAR_53139_1</name>
</gene>
<dbReference type="AlphaFoldDB" id="A0A4C1YEC5"/>
<evidence type="ECO:0000313" key="1">
    <source>
        <dbReference type="EMBL" id="GBP73344.1"/>
    </source>
</evidence>
<keyword evidence="2" id="KW-1185">Reference proteome</keyword>
<reference evidence="1 2" key="1">
    <citation type="journal article" date="2019" name="Commun. Biol.">
        <title>The bagworm genome reveals a unique fibroin gene that provides high tensile strength.</title>
        <authorList>
            <person name="Kono N."/>
            <person name="Nakamura H."/>
            <person name="Ohtoshi R."/>
            <person name="Tomita M."/>
            <person name="Numata K."/>
            <person name="Arakawa K."/>
        </authorList>
    </citation>
    <scope>NUCLEOTIDE SEQUENCE [LARGE SCALE GENOMIC DNA]</scope>
</reference>
<protein>
    <submittedName>
        <fullName evidence="1">Uncharacterized protein</fullName>
    </submittedName>
</protein>